<comment type="caution">
    <text evidence="18">The sequence shown here is derived from an EMBL/GenBank/DDBJ whole genome shotgun (WGS) entry which is preliminary data.</text>
</comment>
<dbReference type="EMBL" id="JABFTP020000186">
    <property type="protein sequence ID" value="KAL3289741.1"/>
    <property type="molecule type" value="Genomic_DNA"/>
</dbReference>
<dbReference type="GO" id="GO:0004843">
    <property type="term" value="F:cysteine-type deubiquitinase activity"/>
    <property type="evidence" value="ECO:0007669"/>
    <property type="project" value="UniProtKB-EC"/>
</dbReference>
<dbReference type="Pfam" id="PF02148">
    <property type="entry name" value="zf-UBP"/>
    <property type="match status" value="1"/>
</dbReference>
<comment type="catalytic activity">
    <reaction evidence="1">
        <text>Thiol-dependent hydrolysis of ester, thioester, amide, peptide and isopeptide bonds formed by the C-terminal Gly of ubiquitin (a 76-residue protein attached to proteins as an intracellular targeting signal).</text>
        <dbReference type="EC" id="3.4.19.12"/>
    </reaction>
</comment>
<dbReference type="PANTHER" id="PTHR21646">
    <property type="entry name" value="UBIQUITIN CARBOXYL-TERMINAL HYDROLASE"/>
    <property type="match status" value="1"/>
</dbReference>
<keyword evidence="10" id="KW-0862">Zinc</keyword>
<evidence type="ECO:0000256" key="2">
    <source>
        <dbReference type="ARBA" id="ARBA00004123"/>
    </source>
</evidence>
<keyword evidence="19" id="KW-1185">Reference proteome</keyword>
<evidence type="ECO:0000256" key="10">
    <source>
        <dbReference type="ARBA" id="ARBA00022833"/>
    </source>
</evidence>
<evidence type="ECO:0000313" key="19">
    <source>
        <dbReference type="Proteomes" id="UP001516400"/>
    </source>
</evidence>
<keyword evidence="8" id="KW-0378">Hydrolase</keyword>
<dbReference type="InterPro" id="IPR028889">
    <property type="entry name" value="USP"/>
</dbReference>
<dbReference type="Gene3D" id="3.30.40.10">
    <property type="entry name" value="Zinc/RING finger domain, C3HC4 (zinc finger)"/>
    <property type="match status" value="1"/>
</dbReference>
<reference evidence="18 19" key="1">
    <citation type="journal article" date="2021" name="BMC Biol.">
        <title>Horizontally acquired antibacterial genes associated with adaptive radiation of ladybird beetles.</title>
        <authorList>
            <person name="Li H.S."/>
            <person name="Tang X.F."/>
            <person name="Huang Y.H."/>
            <person name="Xu Z.Y."/>
            <person name="Chen M.L."/>
            <person name="Du X.Y."/>
            <person name="Qiu B.Y."/>
            <person name="Chen P.T."/>
            <person name="Zhang W."/>
            <person name="Slipinski A."/>
            <person name="Escalona H.E."/>
            <person name="Waterhouse R.M."/>
            <person name="Zwick A."/>
            <person name="Pang H."/>
        </authorList>
    </citation>
    <scope>NUCLEOTIDE SEQUENCE [LARGE SCALE GENOMIC DNA]</scope>
    <source>
        <strain evidence="18">SYSU2018</strain>
    </source>
</reference>
<evidence type="ECO:0000256" key="12">
    <source>
        <dbReference type="ARBA" id="ARBA00023163"/>
    </source>
</evidence>
<evidence type="ECO:0000256" key="11">
    <source>
        <dbReference type="ARBA" id="ARBA00023015"/>
    </source>
</evidence>
<feature type="domain" description="USP" evidence="16">
    <location>
        <begin position="158"/>
        <end position="475"/>
    </location>
</feature>
<dbReference type="InterPro" id="IPR001394">
    <property type="entry name" value="Peptidase_C19_UCH"/>
</dbReference>
<evidence type="ECO:0000256" key="4">
    <source>
        <dbReference type="ARBA" id="ARBA00022670"/>
    </source>
</evidence>
<dbReference type="SUPFAM" id="SSF54001">
    <property type="entry name" value="Cysteine proteinases"/>
    <property type="match status" value="1"/>
</dbReference>
<keyword evidence="7" id="KW-0833">Ubl conjugation pathway</keyword>
<evidence type="ECO:0000256" key="3">
    <source>
        <dbReference type="ARBA" id="ARBA00012759"/>
    </source>
</evidence>
<evidence type="ECO:0000256" key="5">
    <source>
        <dbReference type="ARBA" id="ARBA00022723"/>
    </source>
</evidence>
<dbReference type="GO" id="GO:0005634">
    <property type="term" value="C:nucleus"/>
    <property type="evidence" value="ECO:0007669"/>
    <property type="project" value="UniProtKB-SubCell"/>
</dbReference>
<keyword evidence="12" id="KW-0804">Transcription</keyword>
<keyword evidence="4" id="KW-0645">Protease</keyword>
<evidence type="ECO:0000256" key="13">
    <source>
        <dbReference type="ARBA" id="ARBA00023242"/>
    </source>
</evidence>
<dbReference type="PROSITE" id="PS00973">
    <property type="entry name" value="USP_2"/>
    <property type="match status" value="1"/>
</dbReference>
<dbReference type="Proteomes" id="UP001516400">
    <property type="component" value="Unassembled WGS sequence"/>
</dbReference>
<keyword evidence="13" id="KW-0539">Nucleus</keyword>
<dbReference type="GO" id="GO:0008270">
    <property type="term" value="F:zinc ion binding"/>
    <property type="evidence" value="ECO:0007669"/>
    <property type="project" value="UniProtKB-KW"/>
</dbReference>
<sequence>MSLVGCSHLQVFKKNLKNKESFKWIHAVFVVGTTHKCRKTKICNAYCRICKKRGPYLHSCLECVFFGCMKHIREHAKNNKHILTMDLIYGQIHCNSCGDYIYDGEMEAIIRENKMMSGTFRRRLFESTSWDPTDEERTYLNNKTKKICITPESTIGLRGLINLGKTCFMNCIVQVLMHTPLLRDYFLTECHKCKSKPGTCSVCEISELFQEFYRGSTVPLALNQLLHLIWTHAKHLADYKEQDAHEFFIATLDVLHCHCYESMPPPKSSKINNNEICPCIIDQIFTGELQRDIVCQKCNRVSTTVDPISNFSLGVSPITYGGEQPSLIDCLEHFTRVEYLGDNDKIMCSKCQSLQKSTIQLTIKTLPIVASFHLKRFQYSEKMEKISTSISFPEMLDMAPFIGKSKNESPFPSDNRYTLFAVINHLGNSINNGHYIAYVRQQQDFWYKCDDHVITRANLQEVLNSEGYLLFYHKHVLSYE</sequence>
<dbReference type="SUPFAM" id="SSF57850">
    <property type="entry name" value="RING/U-box"/>
    <property type="match status" value="1"/>
</dbReference>
<dbReference type="InterPro" id="IPR050185">
    <property type="entry name" value="Ub_carboxyl-term_hydrolase"/>
</dbReference>
<dbReference type="InterPro" id="IPR038765">
    <property type="entry name" value="Papain-like_cys_pep_sf"/>
</dbReference>
<dbReference type="GO" id="GO:0006508">
    <property type="term" value="P:proteolysis"/>
    <property type="evidence" value="ECO:0007669"/>
    <property type="project" value="UniProtKB-KW"/>
</dbReference>
<dbReference type="EC" id="3.4.19.12" evidence="3"/>
<evidence type="ECO:0000259" key="16">
    <source>
        <dbReference type="PROSITE" id="PS50235"/>
    </source>
</evidence>
<protein>
    <recommendedName>
        <fullName evidence="3">ubiquitinyl hydrolase 1</fullName>
        <ecNumber evidence="3">3.4.19.12</ecNumber>
    </recommendedName>
</protein>
<dbReference type="InterPro" id="IPR001607">
    <property type="entry name" value="Znf_UBP"/>
</dbReference>
<feature type="domain" description="UBP-type" evidence="17">
    <location>
        <begin position="4"/>
        <end position="120"/>
    </location>
</feature>
<dbReference type="InterPro" id="IPR013083">
    <property type="entry name" value="Znf_RING/FYVE/PHD"/>
</dbReference>
<keyword evidence="11" id="KW-0805">Transcription regulation</keyword>
<evidence type="ECO:0000256" key="14">
    <source>
        <dbReference type="ARBA" id="ARBA00038490"/>
    </source>
</evidence>
<dbReference type="Gene3D" id="3.90.70.10">
    <property type="entry name" value="Cysteine proteinases"/>
    <property type="match status" value="1"/>
</dbReference>
<evidence type="ECO:0000313" key="18">
    <source>
        <dbReference type="EMBL" id="KAL3289741.1"/>
    </source>
</evidence>
<evidence type="ECO:0000256" key="15">
    <source>
        <dbReference type="PROSITE-ProRule" id="PRU00502"/>
    </source>
</evidence>
<keyword evidence="5" id="KW-0479">Metal-binding</keyword>
<evidence type="ECO:0000256" key="6">
    <source>
        <dbReference type="ARBA" id="ARBA00022771"/>
    </source>
</evidence>
<proteinExistence type="inferred from homology"/>
<comment type="similarity">
    <text evidence="14">Belongs to the peptidase C19 family. UBP8 subfamily.</text>
</comment>
<comment type="subcellular location">
    <subcellularLocation>
        <location evidence="2">Nucleus</location>
    </subcellularLocation>
</comment>
<keyword evidence="9" id="KW-0788">Thiol protease</keyword>
<gene>
    <name evidence="18" type="ORF">HHI36_023138</name>
</gene>
<evidence type="ECO:0000259" key="17">
    <source>
        <dbReference type="PROSITE" id="PS50271"/>
    </source>
</evidence>
<dbReference type="PROSITE" id="PS50235">
    <property type="entry name" value="USP_3"/>
    <property type="match status" value="1"/>
</dbReference>
<keyword evidence="6 15" id="KW-0863">Zinc-finger</keyword>
<dbReference type="InterPro" id="IPR018200">
    <property type="entry name" value="USP_CS"/>
</dbReference>
<name>A0ABD2PFH8_9CUCU</name>
<dbReference type="PROSITE" id="PS50271">
    <property type="entry name" value="ZF_UBP"/>
    <property type="match status" value="1"/>
</dbReference>
<dbReference type="Pfam" id="PF00443">
    <property type="entry name" value="UCH"/>
    <property type="match status" value="1"/>
</dbReference>
<evidence type="ECO:0000256" key="8">
    <source>
        <dbReference type="ARBA" id="ARBA00022801"/>
    </source>
</evidence>
<accession>A0ABD2PFH8</accession>
<organism evidence="18 19">
    <name type="scientific">Cryptolaemus montrouzieri</name>
    <dbReference type="NCBI Taxonomy" id="559131"/>
    <lineage>
        <taxon>Eukaryota</taxon>
        <taxon>Metazoa</taxon>
        <taxon>Ecdysozoa</taxon>
        <taxon>Arthropoda</taxon>
        <taxon>Hexapoda</taxon>
        <taxon>Insecta</taxon>
        <taxon>Pterygota</taxon>
        <taxon>Neoptera</taxon>
        <taxon>Endopterygota</taxon>
        <taxon>Coleoptera</taxon>
        <taxon>Polyphaga</taxon>
        <taxon>Cucujiformia</taxon>
        <taxon>Coccinelloidea</taxon>
        <taxon>Coccinellidae</taxon>
        <taxon>Scymninae</taxon>
        <taxon>Scymnini</taxon>
        <taxon>Cryptolaemus</taxon>
    </lineage>
</organism>
<evidence type="ECO:0000256" key="9">
    <source>
        <dbReference type="ARBA" id="ARBA00022807"/>
    </source>
</evidence>
<evidence type="ECO:0000256" key="7">
    <source>
        <dbReference type="ARBA" id="ARBA00022786"/>
    </source>
</evidence>
<evidence type="ECO:0000256" key="1">
    <source>
        <dbReference type="ARBA" id="ARBA00000707"/>
    </source>
</evidence>
<dbReference type="AlphaFoldDB" id="A0ABD2PFH8"/>
<dbReference type="PANTHER" id="PTHR21646:SF33">
    <property type="entry name" value="UBIQUITIN CARBOXYL-TERMINAL HYDROLASE 22"/>
    <property type="match status" value="1"/>
</dbReference>